<organism evidence="3">
    <name type="scientific">Pedococcus sp. KACC 23699</name>
    <dbReference type="NCBI Taxonomy" id="3149228"/>
    <lineage>
        <taxon>Bacteria</taxon>
        <taxon>Bacillati</taxon>
        <taxon>Actinomycetota</taxon>
        <taxon>Actinomycetes</taxon>
        <taxon>Micrococcales</taxon>
        <taxon>Intrasporangiaceae</taxon>
        <taxon>Pedococcus</taxon>
    </lineage>
</organism>
<protein>
    <recommendedName>
        <fullName evidence="4">Permease</fullName>
    </recommendedName>
</protein>
<feature type="transmembrane region" description="Helical" evidence="2">
    <location>
        <begin position="123"/>
        <end position="140"/>
    </location>
</feature>
<reference evidence="3" key="1">
    <citation type="submission" date="2024-05" db="EMBL/GenBank/DDBJ databases">
        <authorList>
            <person name="Kim S."/>
            <person name="Heo J."/>
            <person name="Choi H."/>
            <person name="Choi Y."/>
            <person name="Kwon S.-W."/>
            <person name="Kim Y."/>
        </authorList>
    </citation>
    <scope>NUCLEOTIDE SEQUENCE</scope>
    <source>
        <strain evidence="3">KACC 23699</strain>
    </source>
</reference>
<name>A0AAU7JX15_9MICO</name>
<feature type="transmembrane region" description="Helical" evidence="2">
    <location>
        <begin position="152"/>
        <end position="173"/>
    </location>
</feature>
<feature type="transmembrane region" description="Helical" evidence="2">
    <location>
        <begin position="179"/>
        <end position="198"/>
    </location>
</feature>
<proteinExistence type="predicted"/>
<dbReference type="EMBL" id="CP157483">
    <property type="protein sequence ID" value="XBO44956.1"/>
    <property type="molecule type" value="Genomic_DNA"/>
</dbReference>
<feature type="transmembrane region" description="Helical" evidence="2">
    <location>
        <begin position="70"/>
        <end position="88"/>
    </location>
</feature>
<keyword evidence="2" id="KW-0812">Transmembrane</keyword>
<feature type="transmembrane region" description="Helical" evidence="2">
    <location>
        <begin position="45"/>
        <end position="64"/>
    </location>
</feature>
<evidence type="ECO:0000256" key="2">
    <source>
        <dbReference type="SAM" id="Phobius"/>
    </source>
</evidence>
<dbReference type="AlphaFoldDB" id="A0AAU7JX15"/>
<sequence length="292" mass="30201">MSDVPEQQAPTPDASLTPTPDAPMTRRERRARSRNTPAALPRRALLARPLTMTATIAFAALVGLTGYASPSFVALAVALAGLVMAWGWPQLLALPSPRGTTTVLSVGTVLMTGTVLLTDEAPYLQWMPAAMAVSVIAAFLHQLMRRDGRPRLAESVSASITGLAVISAGIALAPVPHVLGGQHALAAAMAGLGVGVLADPLVKVRRVRQWALFVSMLIGGVAGMVVSLVAGHPRLWPAALLGLLAAAVSHAARRVMAVLPAMAMPRAQLAAGASSSLLVGVVAYVVVRYFVA</sequence>
<evidence type="ECO:0008006" key="4">
    <source>
        <dbReference type="Google" id="ProtNLM"/>
    </source>
</evidence>
<evidence type="ECO:0000256" key="1">
    <source>
        <dbReference type="SAM" id="MobiDB-lite"/>
    </source>
</evidence>
<gene>
    <name evidence="3" type="ORF">ABEG17_06355</name>
</gene>
<feature type="transmembrane region" description="Helical" evidence="2">
    <location>
        <begin position="269"/>
        <end position="291"/>
    </location>
</feature>
<feature type="transmembrane region" description="Helical" evidence="2">
    <location>
        <begin position="210"/>
        <end position="230"/>
    </location>
</feature>
<keyword evidence="2" id="KW-1133">Transmembrane helix</keyword>
<evidence type="ECO:0000313" key="3">
    <source>
        <dbReference type="EMBL" id="XBO44956.1"/>
    </source>
</evidence>
<accession>A0AAU7JX15</accession>
<feature type="region of interest" description="Disordered" evidence="1">
    <location>
        <begin position="1"/>
        <end position="38"/>
    </location>
</feature>
<keyword evidence="2" id="KW-0472">Membrane</keyword>
<feature type="compositionally biased region" description="Polar residues" evidence="1">
    <location>
        <begin position="8"/>
        <end position="18"/>
    </location>
</feature>
<feature type="transmembrane region" description="Helical" evidence="2">
    <location>
        <begin position="100"/>
        <end position="117"/>
    </location>
</feature>
<dbReference type="RefSeq" id="WP_406832441.1">
    <property type="nucleotide sequence ID" value="NZ_CP157483.1"/>
</dbReference>